<gene>
    <name evidence="3" type="ORF">ACOF00016_LOCUS4107</name>
</gene>
<keyword evidence="2" id="KW-0732">Signal</keyword>
<dbReference type="AlphaFoldDB" id="A0A7S3KZQ1"/>
<reference evidence="3" key="1">
    <citation type="submission" date="2021-01" db="EMBL/GenBank/DDBJ databases">
        <authorList>
            <person name="Corre E."/>
            <person name="Pelletier E."/>
            <person name="Niang G."/>
            <person name="Scheremetjew M."/>
            <person name="Finn R."/>
            <person name="Kale V."/>
            <person name="Holt S."/>
            <person name="Cochrane G."/>
            <person name="Meng A."/>
            <person name="Brown T."/>
            <person name="Cohen L."/>
        </authorList>
    </citation>
    <scope>NUCLEOTIDE SEQUENCE</scope>
    <source>
        <strain evidence="3">CCMP127</strain>
    </source>
</reference>
<sequence>MGDPNDIGRTVRCGILGFLICFVMPAYLCDTCCCCCCCCCPDEATDKDKSNNERQSKEDDKICQNHHDELNKHQSNGVDEDEQEDQEDYFAYYKRDAQSAVGRRSDNDEFPSPCTIPRDYDHHDDDSNKDDYKIRSNSPVEGGKELSSTSSKNSRRCTGMEPVGILKRSDSSTLSG</sequence>
<proteinExistence type="predicted"/>
<feature type="compositionally biased region" description="Basic and acidic residues" evidence="1">
    <location>
        <begin position="118"/>
        <end position="134"/>
    </location>
</feature>
<evidence type="ECO:0000313" key="3">
    <source>
        <dbReference type="EMBL" id="CAE0406195.1"/>
    </source>
</evidence>
<name>A0A7S3KZQ1_9STRA</name>
<protein>
    <submittedName>
        <fullName evidence="3">Uncharacterized protein</fullName>
    </submittedName>
</protein>
<feature type="signal peptide" evidence="2">
    <location>
        <begin position="1"/>
        <end position="28"/>
    </location>
</feature>
<dbReference type="EMBL" id="HBIM01004801">
    <property type="protein sequence ID" value="CAE0406195.1"/>
    <property type="molecule type" value="Transcribed_RNA"/>
</dbReference>
<feature type="region of interest" description="Disordered" evidence="1">
    <location>
        <begin position="46"/>
        <end position="176"/>
    </location>
</feature>
<feature type="compositionally biased region" description="Basic and acidic residues" evidence="1">
    <location>
        <begin position="46"/>
        <end position="72"/>
    </location>
</feature>
<feature type="compositionally biased region" description="Basic and acidic residues" evidence="1">
    <location>
        <begin position="93"/>
        <end position="107"/>
    </location>
</feature>
<evidence type="ECO:0000256" key="2">
    <source>
        <dbReference type="SAM" id="SignalP"/>
    </source>
</evidence>
<accession>A0A7S3KZQ1</accession>
<feature type="compositionally biased region" description="Acidic residues" evidence="1">
    <location>
        <begin position="78"/>
        <end position="88"/>
    </location>
</feature>
<organism evidence="3">
    <name type="scientific">Amphora coffeiformis</name>
    <dbReference type="NCBI Taxonomy" id="265554"/>
    <lineage>
        <taxon>Eukaryota</taxon>
        <taxon>Sar</taxon>
        <taxon>Stramenopiles</taxon>
        <taxon>Ochrophyta</taxon>
        <taxon>Bacillariophyta</taxon>
        <taxon>Bacillariophyceae</taxon>
        <taxon>Bacillariophycidae</taxon>
        <taxon>Thalassiophysales</taxon>
        <taxon>Catenulaceae</taxon>
        <taxon>Amphora</taxon>
    </lineage>
</organism>
<feature type="chain" id="PRO_5031237988" evidence="2">
    <location>
        <begin position="29"/>
        <end position="176"/>
    </location>
</feature>
<evidence type="ECO:0000256" key="1">
    <source>
        <dbReference type="SAM" id="MobiDB-lite"/>
    </source>
</evidence>